<sequence>MTTADIDIEKATQGVTIQNAQPDPAPKSEDNPKPYSSITKSRLRRLQLLLGLATITSPLTANIYFPLLPLLRQHFDTSAQAINLTLTIYIIFQGISPVIFGPLSDYYGRRPMFLITLLLYAVGNLGLSLNDRSYAALLVLRSVQSLGASAAYAISFGVVADLCHSSERGRMLGPINMALNLGSCIGPIAGGAVAYKSQSYAWVFYSLVIVGVILFVGVGLFLPETARNLVGDGSDPSRFNNWQLSWVQLIRQHIKRDRTDQQKVKTGLPGQRENESTTRNYTFKIFLDCFRIIFHKDTILALWIHGSFYLAGYGFLTALPDIYTNYGFNELYVGLAYLPRGIGIIASNYSTGRIMDHNYRITAKEIGWTTDKATGDDLFRFPIEKARTRWSYWMLAISTGGMIGYGWAVQSRVHIAVPLILQFLEGFWITFFYTTYSALLVDSFPQSPSTAAAATSVTRTVLAAAGVAILQPLVDAAGRGWYFTLLGLGSGVFGSVAVFLLRRNGMAWRRKRNGLDPNVSDLGSRS</sequence>
<keyword evidence="2" id="KW-1185">Reference proteome</keyword>
<proteinExistence type="predicted"/>
<protein>
    <submittedName>
        <fullName evidence="1">Uncharacterized protein</fullName>
    </submittedName>
</protein>
<name>A0ACC2JK79_9PEZI</name>
<gene>
    <name evidence="1" type="ORF">O1611_g5710</name>
</gene>
<dbReference type="EMBL" id="JAPUUL010001247">
    <property type="protein sequence ID" value="KAJ8127926.1"/>
    <property type="molecule type" value="Genomic_DNA"/>
</dbReference>
<evidence type="ECO:0000313" key="1">
    <source>
        <dbReference type="EMBL" id="KAJ8127926.1"/>
    </source>
</evidence>
<comment type="caution">
    <text evidence="1">The sequence shown here is derived from an EMBL/GenBank/DDBJ whole genome shotgun (WGS) entry which is preliminary data.</text>
</comment>
<organism evidence="1 2">
    <name type="scientific">Lasiodiplodia mahajangana</name>
    <dbReference type="NCBI Taxonomy" id="1108764"/>
    <lineage>
        <taxon>Eukaryota</taxon>
        <taxon>Fungi</taxon>
        <taxon>Dikarya</taxon>
        <taxon>Ascomycota</taxon>
        <taxon>Pezizomycotina</taxon>
        <taxon>Dothideomycetes</taxon>
        <taxon>Dothideomycetes incertae sedis</taxon>
        <taxon>Botryosphaeriales</taxon>
        <taxon>Botryosphaeriaceae</taxon>
        <taxon>Lasiodiplodia</taxon>
    </lineage>
</organism>
<reference evidence="1" key="1">
    <citation type="submission" date="2022-12" db="EMBL/GenBank/DDBJ databases">
        <title>Genome Sequence of Lasiodiplodia mahajangana.</title>
        <authorList>
            <person name="Buettner E."/>
        </authorList>
    </citation>
    <scope>NUCLEOTIDE SEQUENCE</scope>
    <source>
        <strain evidence="1">VT137</strain>
    </source>
</reference>
<evidence type="ECO:0000313" key="2">
    <source>
        <dbReference type="Proteomes" id="UP001153332"/>
    </source>
</evidence>
<dbReference type="Proteomes" id="UP001153332">
    <property type="component" value="Unassembled WGS sequence"/>
</dbReference>
<accession>A0ACC2JK79</accession>